<organism evidence="6 7">
    <name type="scientific">Gadus morhua</name>
    <name type="common">Atlantic cod</name>
    <dbReference type="NCBI Taxonomy" id="8049"/>
    <lineage>
        <taxon>Eukaryota</taxon>
        <taxon>Metazoa</taxon>
        <taxon>Chordata</taxon>
        <taxon>Craniata</taxon>
        <taxon>Vertebrata</taxon>
        <taxon>Euteleostomi</taxon>
        <taxon>Actinopterygii</taxon>
        <taxon>Neopterygii</taxon>
        <taxon>Teleostei</taxon>
        <taxon>Neoteleostei</taxon>
        <taxon>Acanthomorphata</taxon>
        <taxon>Zeiogadaria</taxon>
        <taxon>Gadariae</taxon>
        <taxon>Gadiformes</taxon>
        <taxon>Gadoidei</taxon>
        <taxon>Gadidae</taxon>
        <taxon>Gadus</taxon>
    </lineage>
</organism>
<dbReference type="SUPFAM" id="SSF46785">
    <property type="entry name" value="Winged helix' DNA-binding domain"/>
    <property type="match status" value="1"/>
</dbReference>
<evidence type="ECO:0000256" key="1">
    <source>
        <dbReference type="ARBA" id="ARBA00004123"/>
    </source>
</evidence>
<dbReference type="OMA" id="DEHHFKA"/>
<dbReference type="Pfam" id="PF08784">
    <property type="entry name" value="RPA_C"/>
    <property type="match status" value="1"/>
</dbReference>
<dbReference type="AlphaFoldDB" id="A0A8C5BC37"/>
<dbReference type="InterPro" id="IPR014892">
    <property type="entry name" value="RPA_C"/>
</dbReference>
<dbReference type="GO" id="GO:0003697">
    <property type="term" value="F:single-stranded DNA binding"/>
    <property type="evidence" value="ECO:0007669"/>
    <property type="project" value="TreeGrafter"/>
</dbReference>
<evidence type="ECO:0000256" key="3">
    <source>
        <dbReference type="ARBA" id="ARBA00023125"/>
    </source>
</evidence>
<reference evidence="6" key="2">
    <citation type="submission" date="2025-09" db="UniProtKB">
        <authorList>
            <consortium name="Ensembl"/>
        </authorList>
    </citation>
    <scope>IDENTIFICATION</scope>
</reference>
<proteinExistence type="inferred from homology"/>
<dbReference type="InterPro" id="IPR036390">
    <property type="entry name" value="WH_DNA-bd_sf"/>
</dbReference>
<dbReference type="InterPro" id="IPR040260">
    <property type="entry name" value="RFA2-like"/>
</dbReference>
<dbReference type="GO" id="GO:0006289">
    <property type="term" value="P:nucleotide-excision repair"/>
    <property type="evidence" value="ECO:0007669"/>
    <property type="project" value="TreeGrafter"/>
</dbReference>
<accession>A0A8C5BC37</accession>
<protein>
    <recommendedName>
        <fullName evidence="5">Replication protein A C-terminal domain-containing protein</fullName>
    </recommendedName>
</protein>
<reference evidence="6" key="1">
    <citation type="submission" date="2025-08" db="UniProtKB">
        <authorList>
            <consortium name="Ensembl"/>
        </authorList>
    </citation>
    <scope>IDENTIFICATION</scope>
</reference>
<keyword evidence="7" id="KW-1185">Reference proteome</keyword>
<dbReference type="GO" id="GO:0005662">
    <property type="term" value="C:DNA replication factor A complex"/>
    <property type="evidence" value="ECO:0007669"/>
    <property type="project" value="TreeGrafter"/>
</dbReference>
<keyword evidence="3" id="KW-0238">DNA-binding</keyword>
<dbReference type="GO" id="GO:0000781">
    <property type="term" value="C:chromosome, telomeric region"/>
    <property type="evidence" value="ECO:0007669"/>
    <property type="project" value="TreeGrafter"/>
</dbReference>
<dbReference type="InterPro" id="IPR036388">
    <property type="entry name" value="WH-like_DNA-bd_sf"/>
</dbReference>
<comment type="subcellular location">
    <subcellularLocation>
        <location evidence="1">Nucleus</location>
    </subcellularLocation>
</comment>
<keyword evidence="4" id="KW-0539">Nucleus</keyword>
<dbReference type="Ensembl" id="ENSGMOT00000077006.1">
    <property type="protein sequence ID" value="ENSGMOP00000043858.1"/>
    <property type="gene ID" value="ENSGMOG00000025696.1"/>
</dbReference>
<comment type="similarity">
    <text evidence="2">Belongs to the replication factor A protein 2 family.</text>
</comment>
<evidence type="ECO:0000313" key="6">
    <source>
        <dbReference type="Ensembl" id="ENSGMOP00000043858.1"/>
    </source>
</evidence>
<dbReference type="GO" id="GO:0000724">
    <property type="term" value="P:double-strand break repair via homologous recombination"/>
    <property type="evidence" value="ECO:0007669"/>
    <property type="project" value="TreeGrafter"/>
</dbReference>
<dbReference type="InterPro" id="IPR012340">
    <property type="entry name" value="NA-bd_OB-fold"/>
</dbReference>
<dbReference type="Gene3D" id="2.40.50.140">
    <property type="entry name" value="Nucleic acid-binding proteins"/>
    <property type="match status" value="1"/>
</dbReference>
<dbReference type="SUPFAM" id="SSF50249">
    <property type="entry name" value="Nucleic acid-binding proteins"/>
    <property type="match status" value="1"/>
</dbReference>
<dbReference type="Proteomes" id="UP000694546">
    <property type="component" value="Chromosome 22"/>
</dbReference>
<dbReference type="GO" id="GO:0006260">
    <property type="term" value="P:DNA replication"/>
    <property type="evidence" value="ECO:0007669"/>
    <property type="project" value="TreeGrafter"/>
</dbReference>
<evidence type="ECO:0000259" key="5">
    <source>
        <dbReference type="Pfam" id="PF08784"/>
    </source>
</evidence>
<dbReference type="Gene3D" id="1.10.10.10">
    <property type="entry name" value="Winged helix-like DNA-binding domain superfamily/Winged helix DNA-binding domain"/>
    <property type="match status" value="1"/>
</dbReference>
<dbReference type="GeneTree" id="ENSGT00390000010045"/>
<evidence type="ECO:0000256" key="4">
    <source>
        <dbReference type="ARBA" id="ARBA00023242"/>
    </source>
</evidence>
<sequence length="228" mass="25482">MWDNKGMILYISIFKGAKMPHILILTQHDRASLQILPCTVSQLLSSTKVDSYVVGGREVSQVGRSQPFENHIQYRVDDMTGPPVDVTLWVNTEAGDFDELSDPSLSCDGSPGTYVKVVGTLRGSEVKSLTAYNIRCLEDLNEITSHMLEVVQAHMLPSERVSFSRLDTFLEVLHVVSKCCGHEGISLDDIKTKLDYLSLPTIRRSLEFLMKEGNVFTTIDEQHFKSSG</sequence>
<dbReference type="PANTHER" id="PTHR13989">
    <property type="entry name" value="REPLICATION PROTEIN A-RELATED"/>
    <property type="match status" value="1"/>
</dbReference>
<evidence type="ECO:0000256" key="2">
    <source>
        <dbReference type="ARBA" id="ARBA00007815"/>
    </source>
</evidence>
<name>A0A8C5BC37_GADMO</name>
<dbReference type="GO" id="GO:0035861">
    <property type="term" value="C:site of double-strand break"/>
    <property type="evidence" value="ECO:0007669"/>
    <property type="project" value="TreeGrafter"/>
</dbReference>
<evidence type="ECO:0000313" key="7">
    <source>
        <dbReference type="Proteomes" id="UP000694546"/>
    </source>
</evidence>
<feature type="domain" description="Replication protein A C-terminal" evidence="5">
    <location>
        <begin position="171"/>
        <end position="222"/>
    </location>
</feature>
<dbReference type="PANTHER" id="PTHR13989:SF16">
    <property type="entry name" value="REPLICATION PROTEIN A2"/>
    <property type="match status" value="1"/>
</dbReference>